<dbReference type="FunFam" id="3.30.300.70:FF:000001">
    <property type="entry name" value="Ribosome maturation factor RimP"/>
    <property type="match status" value="1"/>
</dbReference>
<comment type="similarity">
    <text evidence="3">Belongs to the RimP family.</text>
</comment>
<dbReference type="Pfam" id="PF02576">
    <property type="entry name" value="RimP_N"/>
    <property type="match status" value="1"/>
</dbReference>
<name>A0A0D1Y902_ANEMI</name>
<protein>
    <recommendedName>
        <fullName evidence="3">Ribosome maturation factor RimP</fullName>
    </recommendedName>
</protein>
<dbReference type="GO" id="GO:0006412">
    <property type="term" value="P:translation"/>
    <property type="evidence" value="ECO:0007669"/>
    <property type="project" value="TreeGrafter"/>
</dbReference>
<dbReference type="InterPro" id="IPR036847">
    <property type="entry name" value="RimP_C_sf"/>
</dbReference>
<evidence type="ECO:0000313" key="6">
    <source>
        <dbReference type="EMBL" id="KON95802.1"/>
    </source>
</evidence>
<evidence type="ECO:0000259" key="5">
    <source>
        <dbReference type="Pfam" id="PF17384"/>
    </source>
</evidence>
<dbReference type="SUPFAM" id="SSF75420">
    <property type="entry name" value="YhbC-like, N-terminal domain"/>
    <property type="match status" value="1"/>
</dbReference>
<dbReference type="InterPro" id="IPR003728">
    <property type="entry name" value="Ribosome_maturation_RimP"/>
</dbReference>
<dbReference type="CDD" id="cd01734">
    <property type="entry name" value="YlxS_C"/>
    <property type="match status" value="1"/>
</dbReference>
<dbReference type="GeneID" id="42305576"/>
<dbReference type="InterPro" id="IPR028989">
    <property type="entry name" value="RimP_N"/>
</dbReference>
<comment type="caution">
    <text evidence="6">The sequence shown here is derived from an EMBL/GenBank/DDBJ whole genome shotgun (WGS) entry which is preliminary data.</text>
</comment>
<dbReference type="OrthoDB" id="9805006at2"/>
<evidence type="ECO:0000313" key="7">
    <source>
        <dbReference type="Proteomes" id="UP000037269"/>
    </source>
</evidence>
<comment type="function">
    <text evidence="3">Required for maturation of 30S ribosomal subunits.</text>
</comment>
<dbReference type="SUPFAM" id="SSF74942">
    <property type="entry name" value="YhbC-like, C-terminal domain"/>
    <property type="match status" value="1"/>
</dbReference>
<dbReference type="Gene3D" id="2.30.30.180">
    <property type="entry name" value="Ribosome maturation factor RimP, C-terminal domain"/>
    <property type="match status" value="1"/>
</dbReference>
<dbReference type="GO" id="GO:0000028">
    <property type="term" value="P:ribosomal small subunit assembly"/>
    <property type="evidence" value="ECO:0007669"/>
    <property type="project" value="TreeGrafter"/>
</dbReference>
<dbReference type="EMBL" id="LGUG01000004">
    <property type="protein sequence ID" value="KON95802.1"/>
    <property type="molecule type" value="Genomic_DNA"/>
</dbReference>
<dbReference type="PATRIC" id="fig|47500.8.peg.6810"/>
<keyword evidence="7" id="KW-1185">Reference proteome</keyword>
<dbReference type="RefSeq" id="WP_043065947.1">
    <property type="nucleotide sequence ID" value="NZ_FNED01000003.1"/>
</dbReference>
<dbReference type="PANTHER" id="PTHR33867:SF1">
    <property type="entry name" value="RIBOSOME MATURATION FACTOR RIMP"/>
    <property type="match status" value="1"/>
</dbReference>
<proteinExistence type="inferred from homology"/>
<sequence>MSLSQHVIAVTEELVAPILEEENLELVEIEYKKEGSNWFLRVYIDKEGGVDIEDCGRVSEKLSKKLDEIDPIPGAYFLEVSSPGAERPLKKEQDFERAVGKHVHVTTYEPINGSKVFEGELVSYDGKQLEIKEAKASALIPRDKVASARLAIVF</sequence>
<keyword evidence="2 3" id="KW-0690">Ribosome biogenesis</keyword>
<feature type="domain" description="Ribosome maturation factor RimP N-terminal" evidence="4">
    <location>
        <begin position="14"/>
        <end position="86"/>
    </location>
</feature>
<organism evidence="6 7">
    <name type="scientific">Aneurinibacillus migulanus</name>
    <name type="common">Bacillus migulanus</name>
    <dbReference type="NCBI Taxonomy" id="47500"/>
    <lineage>
        <taxon>Bacteria</taxon>
        <taxon>Bacillati</taxon>
        <taxon>Bacillota</taxon>
        <taxon>Bacilli</taxon>
        <taxon>Bacillales</taxon>
        <taxon>Paenibacillaceae</taxon>
        <taxon>Aneurinibacillus group</taxon>
        <taxon>Aneurinibacillus</taxon>
    </lineage>
</organism>
<gene>
    <name evidence="3" type="primary">rimP</name>
    <name evidence="6" type="ORF">AF333_10220</name>
</gene>
<comment type="subcellular location">
    <subcellularLocation>
        <location evidence="3">Cytoplasm</location>
    </subcellularLocation>
</comment>
<evidence type="ECO:0000256" key="3">
    <source>
        <dbReference type="HAMAP-Rule" id="MF_01077"/>
    </source>
</evidence>
<keyword evidence="1 3" id="KW-0963">Cytoplasm</keyword>
<dbReference type="Proteomes" id="UP000037269">
    <property type="component" value="Unassembled WGS sequence"/>
</dbReference>
<dbReference type="NCBIfam" id="NF000928">
    <property type="entry name" value="PRK00092.1-2"/>
    <property type="match status" value="1"/>
</dbReference>
<evidence type="ECO:0000256" key="1">
    <source>
        <dbReference type="ARBA" id="ARBA00022490"/>
    </source>
</evidence>
<dbReference type="AlphaFoldDB" id="A0A0D1Y902"/>
<feature type="domain" description="Ribosome maturation factor RimP C-terminal" evidence="5">
    <location>
        <begin position="89"/>
        <end position="154"/>
    </location>
</feature>
<dbReference type="GO" id="GO:0005829">
    <property type="term" value="C:cytosol"/>
    <property type="evidence" value="ECO:0007669"/>
    <property type="project" value="TreeGrafter"/>
</dbReference>
<evidence type="ECO:0000259" key="4">
    <source>
        <dbReference type="Pfam" id="PF02576"/>
    </source>
</evidence>
<evidence type="ECO:0000256" key="2">
    <source>
        <dbReference type="ARBA" id="ARBA00022517"/>
    </source>
</evidence>
<dbReference type="InterPro" id="IPR035956">
    <property type="entry name" value="RimP_N_sf"/>
</dbReference>
<dbReference type="STRING" id="47500.AF333_10220"/>
<dbReference type="HAMAP" id="MF_01077">
    <property type="entry name" value="RimP"/>
    <property type="match status" value="1"/>
</dbReference>
<dbReference type="Gene3D" id="3.30.300.70">
    <property type="entry name" value="RimP-like superfamily, N-terminal"/>
    <property type="match status" value="1"/>
</dbReference>
<reference evidence="6 7" key="1">
    <citation type="submission" date="2015-07" db="EMBL/GenBank/DDBJ databases">
        <title>Fjat-14205 dsm 2895.</title>
        <authorList>
            <person name="Liu B."/>
            <person name="Wang J."/>
            <person name="Zhu Y."/>
            <person name="Liu G."/>
            <person name="Chen Q."/>
            <person name="Chen Z."/>
            <person name="Lan J."/>
            <person name="Che J."/>
            <person name="Ge C."/>
            <person name="Shi H."/>
            <person name="Pan Z."/>
            <person name="Liu X."/>
        </authorList>
    </citation>
    <scope>NUCLEOTIDE SEQUENCE [LARGE SCALE GENOMIC DNA]</scope>
    <source>
        <strain evidence="6 7">DSM 2895</strain>
    </source>
</reference>
<dbReference type="InterPro" id="IPR028998">
    <property type="entry name" value="RimP_C"/>
</dbReference>
<accession>A0A0D1Y902</accession>
<dbReference type="PANTHER" id="PTHR33867">
    <property type="entry name" value="RIBOSOME MATURATION FACTOR RIMP"/>
    <property type="match status" value="1"/>
</dbReference>
<dbReference type="Pfam" id="PF17384">
    <property type="entry name" value="DUF150_C"/>
    <property type="match status" value="1"/>
</dbReference>